<protein>
    <recommendedName>
        <fullName evidence="1">diguanylate cyclase</fullName>
        <ecNumber evidence="1">2.7.7.65</ecNumber>
    </recommendedName>
</protein>
<reference evidence="4 5" key="1">
    <citation type="submission" date="2019-04" db="EMBL/GenBank/DDBJ databases">
        <authorList>
            <person name="Grouzdev D.S."/>
            <person name="Nazina T.N."/>
        </authorList>
    </citation>
    <scope>NUCLEOTIDE SEQUENCE [LARGE SCALE GENOMIC DNA]</scope>
    <source>
        <strain evidence="4 5">SHC 3-19</strain>
    </source>
</reference>
<evidence type="ECO:0000313" key="5">
    <source>
        <dbReference type="Proteomes" id="UP000308508"/>
    </source>
</evidence>
<evidence type="ECO:0000256" key="1">
    <source>
        <dbReference type="ARBA" id="ARBA00012528"/>
    </source>
</evidence>
<keyword evidence="5" id="KW-1185">Reference proteome</keyword>
<feature type="domain" description="GGDEF" evidence="3">
    <location>
        <begin position="277"/>
        <end position="409"/>
    </location>
</feature>
<dbReference type="AlphaFoldDB" id="A0A5R9PJK0"/>
<dbReference type="EMBL" id="SROY01000001">
    <property type="protein sequence ID" value="TLX23163.1"/>
    <property type="molecule type" value="Genomic_DNA"/>
</dbReference>
<dbReference type="Pfam" id="PF00990">
    <property type="entry name" value="GGDEF"/>
    <property type="match status" value="1"/>
</dbReference>
<dbReference type="PANTHER" id="PTHR45138:SF24">
    <property type="entry name" value="DIGUANYLATE CYCLASE DGCC-RELATED"/>
    <property type="match status" value="1"/>
</dbReference>
<dbReference type="GO" id="GO:0052621">
    <property type="term" value="F:diguanylate cyclase activity"/>
    <property type="evidence" value="ECO:0007669"/>
    <property type="project" value="UniProtKB-EC"/>
</dbReference>
<comment type="caution">
    <text evidence="4">The sequence shown here is derived from an EMBL/GenBank/DDBJ whole genome shotgun (WGS) entry which is preliminary data.</text>
</comment>
<dbReference type="SMART" id="SM00267">
    <property type="entry name" value="GGDEF"/>
    <property type="match status" value="1"/>
</dbReference>
<keyword evidence="2" id="KW-0472">Membrane</keyword>
<dbReference type="PANTHER" id="PTHR45138">
    <property type="entry name" value="REGULATORY COMPONENTS OF SENSORY TRANSDUCTION SYSTEM"/>
    <property type="match status" value="1"/>
</dbReference>
<dbReference type="STRING" id="1123377.GCA_000423885_00998"/>
<dbReference type="InterPro" id="IPR000160">
    <property type="entry name" value="GGDEF_dom"/>
</dbReference>
<feature type="transmembrane region" description="Helical" evidence="2">
    <location>
        <begin position="95"/>
        <end position="116"/>
    </location>
</feature>
<gene>
    <name evidence="4" type="ORF">E5S66_03850</name>
</gene>
<sequence>MGAAAMLLQCAPHGAFEPPARAAYPARLRGRGVNIIGLGLREFWQRLRAPPDALMLELGAGGELLVAKLRAGLSLALLLLPLVNIVTGEYMPTEGIAGMFGVILAVAASQVLLLLARHQRRFRWLPWLTTSYDVTLTTFVLALLALSSLAASLNSMVVWAFYLVAVCMTALRNDGRLTLYTGALAMLQYAALAAAVFALAQTPEQLASADYGTARLSNVLQRVLLIAIVTAITAAVVYRMQRLVELSGTDGLTGLPNRTLLVHHFPALLEGAREHGGSLALGLINLDYFRRINDEAGHATGDRALRHAVDVLREGLEAGDLLVRLGGEEFVLLMPLPTGRAWERLEALRRDLATRPFVADADADPLRITFSAGLACWPQDGADLSQMMRRADLRLSRAKLEGRNRVVVR</sequence>
<accession>A0A5R9PJK0</accession>
<dbReference type="InterPro" id="IPR029787">
    <property type="entry name" value="Nucleotide_cyclase"/>
</dbReference>
<dbReference type="InterPro" id="IPR043128">
    <property type="entry name" value="Rev_trsase/Diguanyl_cyclase"/>
</dbReference>
<dbReference type="GO" id="GO:1902201">
    <property type="term" value="P:negative regulation of bacterial-type flagellum-dependent cell motility"/>
    <property type="evidence" value="ECO:0007669"/>
    <property type="project" value="TreeGrafter"/>
</dbReference>
<feature type="transmembrane region" description="Helical" evidence="2">
    <location>
        <begin position="64"/>
        <end position="83"/>
    </location>
</feature>
<dbReference type="CDD" id="cd01949">
    <property type="entry name" value="GGDEF"/>
    <property type="match status" value="1"/>
</dbReference>
<name>A0A5R9PJK0_9GAMM</name>
<dbReference type="Proteomes" id="UP000308508">
    <property type="component" value="Unassembled WGS sequence"/>
</dbReference>
<dbReference type="GO" id="GO:0043709">
    <property type="term" value="P:cell adhesion involved in single-species biofilm formation"/>
    <property type="evidence" value="ECO:0007669"/>
    <property type="project" value="TreeGrafter"/>
</dbReference>
<feature type="transmembrane region" description="Helical" evidence="2">
    <location>
        <begin position="136"/>
        <end position="165"/>
    </location>
</feature>
<feature type="transmembrane region" description="Helical" evidence="2">
    <location>
        <begin position="219"/>
        <end position="238"/>
    </location>
</feature>
<evidence type="ECO:0000313" key="4">
    <source>
        <dbReference type="EMBL" id="TLX23163.1"/>
    </source>
</evidence>
<keyword evidence="2" id="KW-1133">Transmembrane helix</keyword>
<keyword evidence="2" id="KW-0812">Transmembrane</keyword>
<evidence type="ECO:0000259" key="3">
    <source>
        <dbReference type="PROSITE" id="PS50887"/>
    </source>
</evidence>
<dbReference type="NCBIfam" id="TIGR00254">
    <property type="entry name" value="GGDEF"/>
    <property type="match status" value="1"/>
</dbReference>
<dbReference type="GO" id="GO:0005886">
    <property type="term" value="C:plasma membrane"/>
    <property type="evidence" value="ECO:0007669"/>
    <property type="project" value="TreeGrafter"/>
</dbReference>
<dbReference type="Gene3D" id="3.30.70.270">
    <property type="match status" value="1"/>
</dbReference>
<dbReference type="PROSITE" id="PS50887">
    <property type="entry name" value="GGDEF"/>
    <property type="match status" value="1"/>
</dbReference>
<evidence type="ECO:0000256" key="2">
    <source>
        <dbReference type="SAM" id="Phobius"/>
    </source>
</evidence>
<organism evidence="4 5">
    <name type="scientific">Thermomonas fusca</name>
    <dbReference type="NCBI Taxonomy" id="215690"/>
    <lineage>
        <taxon>Bacteria</taxon>
        <taxon>Pseudomonadati</taxon>
        <taxon>Pseudomonadota</taxon>
        <taxon>Gammaproteobacteria</taxon>
        <taxon>Lysobacterales</taxon>
        <taxon>Lysobacteraceae</taxon>
        <taxon>Thermomonas</taxon>
    </lineage>
</organism>
<dbReference type="InterPro" id="IPR050469">
    <property type="entry name" value="Diguanylate_Cyclase"/>
</dbReference>
<dbReference type="EC" id="2.7.7.65" evidence="1"/>
<proteinExistence type="predicted"/>
<dbReference type="SUPFAM" id="SSF55073">
    <property type="entry name" value="Nucleotide cyclase"/>
    <property type="match status" value="1"/>
</dbReference>
<feature type="transmembrane region" description="Helical" evidence="2">
    <location>
        <begin position="177"/>
        <end position="199"/>
    </location>
</feature>